<dbReference type="EMBL" id="LSSL01000713">
    <property type="protein sequence ID" value="OLY83882.1"/>
    <property type="molecule type" value="Genomic_DNA"/>
</dbReference>
<evidence type="ECO:0000313" key="5">
    <source>
        <dbReference type="Proteomes" id="UP000187455"/>
    </source>
</evidence>
<dbReference type="GO" id="GO:0006412">
    <property type="term" value="P:translation"/>
    <property type="evidence" value="ECO:0007669"/>
    <property type="project" value="InterPro"/>
</dbReference>
<sequence>MKARVYRDILKRKLVVEKETELQVYRYLSRNTVLPVRTRVMAQLALANTDKNAFPTAVRNRCLETGRGRGVMSDWRLCRFQFRLKALKGDLSGVQKASW</sequence>
<comment type="similarity">
    <text evidence="1">Belongs to the universal ribosomal protein uS14 family.</text>
</comment>
<keyword evidence="5" id="KW-1185">Reference proteome</keyword>
<dbReference type="GO" id="GO:0005763">
    <property type="term" value="C:mitochondrial small ribosomal subunit"/>
    <property type="evidence" value="ECO:0007669"/>
    <property type="project" value="TreeGrafter"/>
</dbReference>
<dbReference type="GO" id="GO:0003735">
    <property type="term" value="F:structural constituent of ribosome"/>
    <property type="evidence" value="ECO:0007669"/>
    <property type="project" value="InterPro"/>
</dbReference>
<dbReference type="PANTHER" id="PTHR19836:SF19">
    <property type="entry name" value="SMALL RIBOSOMAL SUBUNIT PROTEIN US14M"/>
    <property type="match status" value="1"/>
</dbReference>
<dbReference type="InterPro" id="IPR001209">
    <property type="entry name" value="Ribosomal_uS14"/>
</dbReference>
<name>A0A1R0H3W5_9FUNG</name>
<dbReference type="Gene3D" id="1.10.287.1480">
    <property type="match status" value="1"/>
</dbReference>
<reference evidence="4 5" key="1">
    <citation type="journal article" date="2016" name="Mol. Biol. Evol.">
        <title>Genome-Wide Survey of Gut Fungi (Harpellales) Reveals the First Horizontally Transferred Ubiquitin Gene from a Mosquito Host.</title>
        <authorList>
            <person name="Wang Y."/>
            <person name="White M.M."/>
            <person name="Kvist S."/>
            <person name="Moncalvo J.M."/>
        </authorList>
    </citation>
    <scope>NUCLEOTIDE SEQUENCE [LARGE SCALE GENOMIC DNA]</scope>
    <source>
        <strain evidence="4 5">ALG-7-W6</strain>
    </source>
</reference>
<organism evidence="4 5">
    <name type="scientific">Smittium mucronatum</name>
    <dbReference type="NCBI Taxonomy" id="133383"/>
    <lineage>
        <taxon>Eukaryota</taxon>
        <taxon>Fungi</taxon>
        <taxon>Fungi incertae sedis</taxon>
        <taxon>Zoopagomycota</taxon>
        <taxon>Kickxellomycotina</taxon>
        <taxon>Harpellomycetes</taxon>
        <taxon>Harpellales</taxon>
        <taxon>Legeriomycetaceae</taxon>
        <taxon>Smittium</taxon>
    </lineage>
</organism>
<evidence type="ECO:0000256" key="2">
    <source>
        <dbReference type="ARBA" id="ARBA00022980"/>
    </source>
</evidence>
<protein>
    <submittedName>
        <fullName evidence="4">Putative 37S ribosomal protein mrp2, mitochondrial</fullName>
    </submittedName>
</protein>
<evidence type="ECO:0000256" key="3">
    <source>
        <dbReference type="ARBA" id="ARBA00023274"/>
    </source>
</evidence>
<dbReference type="PANTHER" id="PTHR19836">
    <property type="entry name" value="30S RIBOSOMAL PROTEIN S14"/>
    <property type="match status" value="1"/>
</dbReference>
<dbReference type="OrthoDB" id="413436at2759"/>
<evidence type="ECO:0000313" key="4">
    <source>
        <dbReference type="EMBL" id="OLY83882.1"/>
    </source>
</evidence>
<dbReference type="FunFam" id="1.10.287.1480:FF:000001">
    <property type="entry name" value="30S ribosomal protein S14"/>
    <property type="match status" value="1"/>
</dbReference>
<keyword evidence="3" id="KW-0687">Ribonucleoprotein</keyword>
<evidence type="ECO:0000256" key="1">
    <source>
        <dbReference type="ARBA" id="ARBA00009083"/>
    </source>
</evidence>
<dbReference type="STRING" id="133383.A0A1R0H3W5"/>
<gene>
    <name evidence="4" type="ORF">AYI68_g1967</name>
</gene>
<proteinExistence type="inferred from homology"/>
<accession>A0A1R0H3W5</accession>
<dbReference type="SUPFAM" id="SSF57716">
    <property type="entry name" value="Glucocorticoid receptor-like (DNA-binding domain)"/>
    <property type="match status" value="1"/>
</dbReference>
<dbReference type="AlphaFoldDB" id="A0A1R0H3W5"/>
<comment type="caution">
    <text evidence="4">The sequence shown here is derived from an EMBL/GenBank/DDBJ whole genome shotgun (WGS) entry which is preliminary data.</text>
</comment>
<keyword evidence="2 4" id="KW-0689">Ribosomal protein</keyword>
<dbReference type="Pfam" id="PF00253">
    <property type="entry name" value="Ribosomal_S14"/>
    <property type="match status" value="1"/>
</dbReference>
<dbReference type="Proteomes" id="UP000187455">
    <property type="component" value="Unassembled WGS sequence"/>
</dbReference>